<dbReference type="PANTHER" id="PTHR30349">
    <property type="entry name" value="PHAGE INTEGRASE-RELATED"/>
    <property type="match status" value="1"/>
</dbReference>
<keyword evidence="3" id="KW-0238">DNA-binding</keyword>
<keyword evidence="2" id="KW-0229">DNA integration</keyword>
<keyword evidence="7" id="KW-1185">Reference proteome</keyword>
<dbReference type="SUPFAM" id="SSF56349">
    <property type="entry name" value="DNA breaking-rejoining enzymes"/>
    <property type="match status" value="1"/>
</dbReference>
<dbReference type="Gene3D" id="1.10.443.10">
    <property type="entry name" value="Intergrase catalytic core"/>
    <property type="match status" value="1"/>
</dbReference>
<reference evidence="6 7" key="1">
    <citation type="submission" date="2015-06" db="EMBL/GenBank/DDBJ databases">
        <authorList>
            <person name="Xie B.-B."/>
            <person name="Rong J.-C."/>
            <person name="Qin Q.-L."/>
            <person name="Zhang Y.-Z."/>
        </authorList>
    </citation>
    <scope>NUCLEOTIDE SEQUENCE [LARGE SCALE GENOMIC DNA]</scope>
    <source>
        <strain evidence="6 7">KMM 3549</strain>
    </source>
</reference>
<dbReference type="EMBL" id="CP011030">
    <property type="protein sequence ID" value="ATC89403.1"/>
    <property type="molecule type" value="Genomic_DNA"/>
</dbReference>
<evidence type="ECO:0000256" key="4">
    <source>
        <dbReference type="ARBA" id="ARBA00023172"/>
    </source>
</evidence>
<dbReference type="InterPro" id="IPR013762">
    <property type="entry name" value="Integrase-like_cat_sf"/>
</dbReference>
<name>A0ABN5BX03_9GAMM</name>
<proteinExistence type="inferred from homology"/>
<dbReference type="InterPro" id="IPR002104">
    <property type="entry name" value="Integrase_catalytic"/>
</dbReference>
<organism evidence="6 7">
    <name type="scientific">Pseudoalteromonas issachenkonii</name>
    <dbReference type="NCBI Taxonomy" id="152297"/>
    <lineage>
        <taxon>Bacteria</taxon>
        <taxon>Pseudomonadati</taxon>
        <taxon>Pseudomonadota</taxon>
        <taxon>Gammaproteobacteria</taxon>
        <taxon>Alteromonadales</taxon>
        <taxon>Pseudoalteromonadaceae</taxon>
        <taxon>Pseudoalteromonas</taxon>
    </lineage>
</organism>
<dbReference type="PANTHER" id="PTHR30349:SF41">
    <property type="entry name" value="INTEGRASE_RECOMBINASE PROTEIN MJ0367-RELATED"/>
    <property type="match status" value="1"/>
</dbReference>
<dbReference type="Proteomes" id="UP000217258">
    <property type="component" value="Chromosome I"/>
</dbReference>
<gene>
    <name evidence="6" type="ORF">PISS_a0346</name>
</gene>
<evidence type="ECO:0000256" key="3">
    <source>
        <dbReference type="ARBA" id="ARBA00023125"/>
    </source>
</evidence>
<dbReference type="RefSeq" id="WP_058154071.1">
    <property type="nucleotide sequence ID" value="NZ_CP011030.1"/>
</dbReference>
<evidence type="ECO:0000313" key="6">
    <source>
        <dbReference type="EMBL" id="ATC89403.1"/>
    </source>
</evidence>
<sequence length="441" mass="51792">MRVTDEILSDGERRPLIIHDDGTVDFWSTLYVTVELRADGKQNTIKKELYNIVLLHKWQHSTGRNLLAEFRRQKLLDKETIQSIKNFCRLSAKQQNRKTEKVVHFTRLARSESPLSVVDKNYQHQRMTGINRYLKFCAWEICKFKPNASDLVERIDKMEALFKSHYPKGLSNLSKVTHAEAAVFEKFRQVIRTDHPDNPFKNFDTRLRNYLLLEVLYWTGCRPSEVLSLTLDDINHDIEIPQLKFKRRHDDPSDPRKVQPTLKTQERDIEIPPALYTDLEYYIRKVRPAYKLAKSHPYIFVSHKGESSGSAMSDKNFSSGVITPLKRVDESFTNIQRRGFRIYFNERFSDRIDEHNSKISQQIQEAESRGEVETVKRLRQQIIKDGHEIDTRMRLMGHSDPKSARPYLDRRVTKIANKIHKQMMHETSATVKDIVNARQKG</sequence>
<keyword evidence="4" id="KW-0233">DNA recombination</keyword>
<accession>A0ABN5BX03</accession>
<dbReference type="PROSITE" id="PS51898">
    <property type="entry name" value="TYR_RECOMBINASE"/>
    <property type="match status" value="1"/>
</dbReference>
<dbReference type="InterPro" id="IPR050090">
    <property type="entry name" value="Tyrosine_recombinase_XerCD"/>
</dbReference>
<evidence type="ECO:0000256" key="2">
    <source>
        <dbReference type="ARBA" id="ARBA00022908"/>
    </source>
</evidence>
<evidence type="ECO:0000259" key="5">
    <source>
        <dbReference type="PROSITE" id="PS51898"/>
    </source>
</evidence>
<dbReference type="InterPro" id="IPR011010">
    <property type="entry name" value="DNA_brk_join_enz"/>
</dbReference>
<comment type="similarity">
    <text evidence="1">Belongs to the 'phage' integrase family.</text>
</comment>
<protein>
    <recommendedName>
        <fullName evidence="5">Tyr recombinase domain-containing protein</fullName>
    </recommendedName>
</protein>
<evidence type="ECO:0000256" key="1">
    <source>
        <dbReference type="ARBA" id="ARBA00008857"/>
    </source>
</evidence>
<evidence type="ECO:0000313" key="7">
    <source>
        <dbReference type="Proteomes" id="UP000217258"/>
    </source>
</evidence>
<dbReference type="CDD" id="cd00397">
    <property type="entry name" value="DNA_BRE_C"/>
    <property type="match status" value="1"/>
</dbReference>
<feature type="domain" description="Tyr recombinase" evidence="5">
    <location>
        <begin position="177"/>
        <end position="422"/>
    </location>
</feature>